<proteinExistence type="predicted"/>
<dbReference type="EMBL" id="FWWU01000006">
    <property type="protein sequence ID" value="SMB83334.1"/>
    <property type="molecule type" value="Genomic_DNA"/>
</dbReference>
<organism evidence="1 2">
    <name type="scientific">Deinococcus hopiensis KR-140</name>
    <dbReference type="NCBI Taxonomy" id="695939"/>
    <lineage>
        <taxon>Bacteria</taxon>
        <taxon>Thermotogati</taxon>
        <taxon>Deinococcota</taxon>
        <taxon>Deinococci</taxon>
        <taxon>Deinococcales</taxon>
        <taxon>Deinococcaceae</taxon>
        <taxon>Deinococcus</taxon>
    </lineage>
</organism>
<evidence type="ECO:0000313" key="2">
    <source>
        <dbReference type="Proteomes" id="UP000192582"/>
    </source>
</evidence>
<reference evidence="1 2" key="1">
    <citation type="submission" date="2017-04" db="EMBL/GenBank/DDBJ databases">
        <authorList>
            <person name="Afonso C.L."/>
            <person name="Miller P.J."/>
            <person name="Scott M.A."/>
            <person name="Spackman E."/>
            <person name="Goraichik I."/>
            <person name="Dimitrov K.M."/>
            <person name="Suarez D.L."/>
            <person name="Swayne D.E."/>
        </authorList>
    </citation>
    <scope>NUCLEOTIDE SEQUENCE [LARGE SCALE GENOMIC DNA]</scope>
    <source>
        <strain evidence="1 2">KR-140</strain>
    </source>
</reference>
<sequence length="137" mass="14659">MVKLPAPSQRLKRKVVFPRVILAPGTGTMARRVTDLDGAKALTEQEGLSDDSLSRVQLRLALPCTHHVEVSCQKEDLFLTGSGERTGMRIWVNGAVGGGTPLTAPFTQMPQSGIKPFSRMPVTLPASGKPPVIPTTT</sequence>
<name>A0A1W1URJ7_9DEIO</name>
<protein>
    <submittedName>
        <fullName evidence="1">Uncharacterized protein</fullName>
    </submittedName>
</protein>
<evidence type="ECO:0000313" key="1">
    <source>
        <dbReference type="EMBL" id="SMB83334.1"/>
    </source>
</evidence>
<gene>
    <name evidence="1" type="ORF">SAMN00790413_04364</name>
</gene>
<dbReference type="AlphaFoldDB" id="A0A1W1URJ7"/>
<keyword evidence="2" id="KW-1185">Reference proteome</keyword>
<dbReference type="Proteomes" id="UP000192582">
    <property type="component" value="Unassembled WGS sequence"/>
</dbReference>
<accession>A0A1W1URJ7</accession>
<dbReference type="STRING" id="695939.SAMN00790413_04364"/>